<dbReference type="EMBL" id="CATOUU010000367">
    <property type="protein sequence ID" value="CAI9926355.1"/>
    <property type="molecule type" value="Genomic_DNA"/>
</dbReference>
<keyword evidence="3" id="KW-1185">Reference proteome</keyword>
<name>A0AA86NWG4_9EUKA</name>
<dbReference type="Proteomes" id="UP001642409">
    <property type="component" value="Unassembled WGS sequence"/>
</dbReference>
<organism evidence="1">
    <name type="scientific">Hexamita inflata</name>
    <dbReference type="NCBI Taxonomy" id="28002"/>
    <lineage>
        <taxon>Eukaryota</taxon>
        <taxon>Metamonada</taxon>
        <taxon>Diplomonadida</taxon>
        <taxon>Hexamitidae</taxon>
        <taxon>Hexamitinae</taxon>
        <taxon>Hexamita</taxon>
    </lineage>
</organism>
<reference evidence="2 3" key="2">
    <citation type="submission" date="2024-07" db="EMBL/GenBank/DDBJ databases">
        <authorList>
            <person name="Akdeniz Z."/>
        </authorList>
    </citation>
    <scope>NUCLEOTIDE SEQUENCE [LARGE SCALE GENOMIC DNA]</scope>
</reference>
<dbReference type="AlphaFoldDB" id="A0AA86NWG4"/>
<dbReference type="EMBL" id="CAXDID020000082">
    <property type="protein sequence ID" value="CAL6019245.1"/>
    <property type="molecule type" value="Genomic_DNA"/>
</dbReference>
<gene>
    <name evidence="1" type="ORF">HINF_LOCUS14000</name>
    <name evidence="2" type="ORF">HINF_LOCUS26858</name>
</gene>
<proteinExistence type="predicted"/>
<protein>
    <submittedName>
        <fullName evidence="2">Hypothetical_protein</fullName>
    </submittedName>
</protein>
<reference evidence="1" key="1">
    <citation type="submission" date="2023-06" db="EMBL/GenBank/DDBJ databases">
        <authorList>
            <person name="Kurt Z."/>
        </authorList>
    </citation>
    <scope>NUCLEOTIDE SEQUENCE</scope>
</reference>
<evidence type="ECO:0000313" key="3">
    <source>
        <dbReference type="Proteomes" id="UP001642409"/>
    </source>
</evidence>
<accession>A0AA86NWG4</accession>
<evidence type="ECO:0000313" key="2">
    <source>
        <dbReference type="EMBL" id="CAL6019245.1"/>
    </source>
</evidence>
<sequence length="224" mass="26497">MYVYRQLLDEMISTIEENEQHYVLPNTTFTPQILFCVEQLRQLTNFCTQVQTQLNMVDMTDVQLSRTKPLLQQLQRSRPYITTAKQSIFIPENVLNEEVSVTHLINYDPTEPVKYTAVSRFENTQRFMKIIIKNPGNFKEEKIEAPFQSWNNILKSEIKIETLISPYTILKLFQPRRDELIKNLIKMKPAVMLMKQIRELSIKECWTWLTDAVDEVMQTQVAFV</sequence>
<evidence type="ECO:0000313" key="1">
    <source>
        <dbReference type="EMBL" id="CAI9926355.1"/>
    </source>
</evidence>
<comment type="caution">
    <text evidence="1">The sequence shown here is derived from an EMBL/GenBank/DDBJ whole genome shotgun (WGS) entry which is preliminary data.</text>
</comment>